<evidence type="ECO:0000313" key="2">
    <source>
        <dbReference type="Proteomes" id="UP000265520"/>
    </source>
</evidence>
<feature type="non-terminal residue" evidence="1">
    <location>
        <position position="45"/>
    </location>
</feature>
<name>A0A392PUW7_9FABA</name>
<dbReference type="Proteomes" id="UP000265520">
    <property type="component" value="Unassembled WGS sequence"/>
</dbReference>
<accession>A0A392PUW7</accession>
<protein>
    <submittedName>
        <fullName evidence="1">LHT1</fullName>
    </submittedName>
</protein>
<sequence>MVDLVDDAAAAEAERQKKAIDDWLPVTASRKAKWWYSAFHNITAM</sequence>
<organism evidence="1 2">
    <name type="scientific">Trifolium medium</name>
    <dbReference type="NCBI Taxonomy" id="97028"/>
    <lineage>
        <taxon>Eukaryota</taxon>
        <taxon>Viridiplantae</taxon>
        <taxon>Streptophyta</taxon>
        <taxon>Embryophyta</taxon>
        <taxon>Tracheophyta</taxon>
        <taxon>Spermatophyta</taxon>
        <taxon>Magnoliopsida</taxon>
        <taxon>eudicotyledons</taxon>
        <taxon>Gunneridae</taxon>
        <taxon>Pentapetalae</taxon>
        <taxon>rosids</taxon>
        <taxon>fabids</taxon>
        <taxon>Fabales</taxon>
        <taxon>Fabaceae</taxon>
        <taxon>Papilionoideae</taxon>
        <taxon>50 kb inversion clade</taxon>
        <taxon>NPAAA clade</taxon>
        <taxon>Hologalegina</taxon>
        <taxon>IRL clade</taxon>
        <taxon>Trifolieae</taxon>
        <taxon>Trifolium</taxon>
    </lineage>
</organism>
<proteinExistence type="predicted"/>
<reference evidence="1 2" key="1">
    <citation type="journal article" date="2018" name="Front. Plant Sci.">
        <title>Red Clover (Trifolium pratense) and Zigzag Clover (T. medium) - A Picture of Genomic Similarities and Differences.</title>
        <authorList>
            <person name="Dluhosova J."/>
            <person name="Istvanek J."/>
            <person name="Nedelnik J."/>
            <person name="Repkova J."/>
        </authorList>
    </citation>
    <scope>NUCLEOTIDE SEQUENCE [LARGE SCALE GENOMIC DNA]</scope>
    <source>
        <strain evidence="2">cv. 10/8</strain>
        <tissue evidence="1">Leaf</tissue>
    </source>
</reference>
<dbReference type="AlphaFoldDB" id="A0A392PUW7"/>
<evidence type="ECO:0000313" key="1">
    <source>
        <dbReference type="EMBL" id="MCI15106.1"/>
    </source>
</evidence>
<keyword evidence="2" id="KW-1185">Reference proteome</keyword>
<dbReference type="EMBL" id="LXQA010095048">
    <property type="protein sequence ID" value="MCI15106.1"/>
    <property type="molecule type" value="Genomic_DNA"/>
</dbReference>
<comment type="caution">
    <text evidence="1">The sequence shown here is derived from an EMBL/GenBank/DDBJ whole genome shotgun (WGS) entry which is preliminary data.</text>
</comment>